<dbReference type="EMBL" id="AP021877">
    <property type="protein sequence ID" value="BBO86673.1"/>
    <property type="molecule type" value="Genomic_DNA"/>
</dbReference>
<feature type="domain" description="PD-(D/E)XK endonuclease-like" evidence="1">
    <location>
        <begin position="404"/>
        <end position="642"/>
    </location>
</feature>
<dbReference type="InterPro" id="IPR027417">
    <property type="entry name" value="P-loop_NTPase"/>
</dbReference>
<dbReference type="InterPro" id="IPR011604">
    <property type="entry name" value="PDDEXK-like_dom_sf"/>
</dbReference>
<name>A0A5K8A292_9BACT</name>
<protein>
    <recommendedName>
        <fullName evidence="1">PD-(D/E)XK endonuclease-like domain-containing protein</fullName>
    </recommendedName>
</protein>
<evidence type="ECO:0000313" key="3">
    <source>
        <dbReference type="Proteomes" id="UP000425960"/>
    </source>
</evidence>
<dbReference type="Proteomes" id="UP000425960">
    <property type="component" value="Plasmid Do28_1"/>
</dbReference>
<dbReference type="KEGG" id="dov:DSCO28_72390"/>
<evidence type="ECO:0000259" key="1">
    <source>
        <dbReference type="Pfam" id="PF12705"/>
    </source>
</evidence>
<sequence length="715" mass="78842">MAGARHVPDWLENSGIAVHTCTAEKPDVKAVSCASPRHEILEAIRWARQHLANGASPQEIAITAASPEEWDDHMLALTEAANLPIHFAHGRATLSTFDGQLAAALAEVLLRGFSRMRVTRLVALLRTHNQRYSSLPGNWWQQLPEEAPLLDAARWHRAIDAMPSEGYADSVDLRPLLHELIDTLSMGLVAADRIGELLMTGRALAIWQKALSQGPAEALDVSLSGLRVDDNLEPATSILWAPAQALAAVPRPLTWLVGLTSRSFPRRAGEDPLLPNHIVESSRLNSLPVHQADRRNFASIFAMTEKELVCSRARRDSEGRLNGVSPLYPRNIPETHLAQSREPEHAASATDRLFARPNEFTDLPIAKSARATWIDWHTGRITAHDGLIKSEHPLLLRALDRRQSASSLVKLLRDPLGYLWTYGFGWSEPEETDEPLKLDPLPFGNLLHEILQETVTRLEAARLGGLAKASEEQITLYVREAAREVAARWDDTHPVPPPVIWQRKCEEAIELAITALTHQQEPLPGQRSWAEIPFGGDQRAQEIDAETRQDLPWDPLAPVIIIGTGIAIGGAIDRLDLSSDNSQARVTDYKSGKFRGKPPQLKGGAELQRCLYAYAVKAQLADRPQVDTRLLYPRANGKVLKLEQPQATLAKLAVFLMAAVTAFKEGLALPGPAAQDAWYDLAFALPGGAKESYLDNKMPLVAQKLSAISPLWDED</sequence>
<keyword evidence="2" id="KW-0614">Plasmid</keyword>
<proteinExistence type="predicted"/>
<dbReference type="Gene3D" id="3.90.320.10">
    <property type="match status" value="1"/>
</dbReference>
<geneLocation type="plasmid" evidence="3">
    <name>do28_1 dna</name>
</geneLocation>
<dbReference type="AlphaFoldDB" id="A0A5K8A292"/>
<dbReference type="InterPro" id="IPR038726">
    <property type="entry name" value="PDDEXK_AddAB-type"/>
</dbReference>
<dbReference type="Pfam" id="PF12705">
    <property type="entry name" value="PDDEXK_1"/>
    <property type="match status" value="1"/>
</dbReference>
<dbReference type="SUPFAM" id="SSF52540">
    <property type="entry name" value="P-loop containing nucleoside triphosphate hydrolases"/>
    <property type="match status" value="1"/>
</dbReference>
<accession>A0A5K8A292</accession>
<reference evidence="2 3" key="1">
    <citation type="submission" date="2019-11" db="EMBL/GenBank/DDBJ databases">
        <title>Comparative genomics of hydrocarbon-degrading Desulfosarcina strains.</title>
        <authorList>
            <person name="Watanabe M."/>
            <person name="Kojima H."/>
            <person name="Fukui M."/>
        </authorList>
    </citation>
    <scope>NUCLEOTIDE SEQUENCE [LARGE SCALE GENOMIC DNA]</scope>
    <source>
        <strain evidence="2 3">28bB2T</strain>
        <plasmid evidence="3">do28_1 dna</plasmid>
    </source>
</reference>
<organism evidence="2 3">
    <name type="scientific">Desulfosarcina ovata subsp. sediminis</name>
    <dbReference type="NCBI Taxonomy" id="885957"/>
    <lineage>
        <taxon>Bacteria</taxon>
        <taxon>Pseudomonadati</taxon>
        <taxon>Thermodesulfobacteriota</taxon>
        <taxon>Desulfobacteria</taxon>
        <taxon>Desulfobacterales</taxon>
        <taxon>Desulfosarcinaceae</taxon>
        <taxon>Desulfosarcina</taxon>
    </lineage>
</organism>
<gene>
    <name evidence="2" type="ORF">DSCO28_72390</name>
</gene>
<evidence type="ECO:0000313" key="2">
    <source>
        <dbReference type="EMBL" id="BBO86673.1"/>
    </source>
</evidence>